<evidence type="ECO:0000256" key="5">
    <source>
        <dbReference type="SAM" id="MobiDB-lite"/>
    </source>
</evidence>
<evidence type="ECO:0000256" key="2">
    <source>
        <dbReference type="ARBA" id="ARBA00024691"/>
    </source>
</evidence>
<proteinExistence type="predicted"/>
<comment type="function">
    <text evidence="2">The SPT4-SPT5 complex mediates both activation and inhibition of transcription elongation, and plays a role in pre-mRNA processing. This complex seems to be important for the stability of the RNA polymerase II elongation machinery on the chromatin template but not for the inherent ability of this machinery to translocate down the gene.</text>
</comment>
<evidence type="ECO:0000256" key="3">
    <source>
        <dbReference type="ARBA" id="ARBA00029865"/>
    </source>
</evidence>
<name>A0A8H7XLZ4_PSICU</name>
<dbReference type="GO" id="GO:0006368">
    <property type="term" value="P:transcription elongation by RNA polymerase II"/>
    <property type="evidence" value="ECO:0007669"/>
    <property type="project" value="TreeGrafter"/>
</dbReference>
<keyword evidence="1" id="KW-0804">Transcription</keyword>
<accession>A0A8H7XLZ4</accession>
<reference evidence="7" key="1">
    <citation type="submission" date="2021-02" db="EMBL/GenBank/DDBJ databases">
        <title>Psilocybe cubensis genome.</title>
        <authorList>
            <person name="Mckernan K.J."/>
            <person name="Crawford S."/>
            <person name="Trippe A."/>
            <person name="Kane L.T."/>
            <person name="Mclaughlin S."/>
        </authorList>
    </citation>
    <scope>NUCLEOTIDE SEQUENCE [LARGE SCALE GENOMIC DNA]</scope>
    <source>
        <strain evidence="7">MGC-MH-2018</strain>
    </source>
</reference>
<dbReference type="GO" id="GO:0032044">
    <property type="term" value="C:DSIF complex"/>
    <property type="evidence" value="ECO:0007669"/>
    <property type="project" value="TreeGrafter"/>
</dbReference>
<evidence type="ECO:0000256" key="4">
    <source>
        <dbReference type="ARBA" id="ARBA00031006"/>
    </source>
</evidence>
<dbReference type="Pfam" id="PF03439">
    <property type="entry name" value="Spt5-NGN"/>
    <property type="match status" value="1"/>
</dbReference>
<dbReference type="InterPro" id="IPR036735">
    <property type="entry name" value="NGN_dom_sf"/>
</dbReference>
<comment type="caution">
    <text evidence="7">The sequence shown here is derived from an EMBL/GenBank/DDBJ whole genome shotgun (WGS) entry which is preliminary data.</text>
</comment>
<evidence type="ECO:0000256" key="1">
    <source>
        <dbReference type="ARBA" id="ARBA00023163"/>
    </source>
</evidence>
<feature type="domain" description="KOW" evidence="6">
    <location>
        <begin position="217"/>
        <end position="244"/>
    </location>
</feature>
<gene>
    <name evidence="7" type="ORF">JR316_012746</name>
</gene>
<dbReference type="PANTHER" id="PTHR11125">
    <property type="entry name" value="SUPPRESSOR OF TY 5"/>
    <property type="match status" value="1"/>
</dbReference>
<feature type="compositionally biased region" description="Polar residues" evidence="5">
    <location>
        <begin position="459"/>
        <end position="471"/>
    </location>
</feature>
<dbReference type="InterPro" id="IPR039659">
    <property type="entry name" value="SPT5"/>
</dbReference>
<dbReference type="EMBL" id="JAFIQS010000019">
    <property type="protein sequence ID" value="KAG5162421.1"/>
    <property type="molecule type" value="Genomic_DNA"/>
</dbReference>
<dbReference type="InterPro" id="IPR005100">
    <property type="entry name" value="NGN-domain"/>
</dbReference>
<feature type="region of interest" description="Disordered" evidence="5">
    <location>
        <begin position="718"/>
        <end position="775"/>
    </location>
</feature>
<feature type="compositionally biased region" description="Polar residues" evidence="5">
    <location>
        <begin position="738"/>
        <end position="760"/>
    </location>
</feature>
<evidence type="ECO:0000313" key="7">
    <source>
        <dbReference type="EMBL" id="KAG5162421.1"/>
    </source>
</evidence>
<feature type="domain" description="KOW" evidence="6">
    <location>
        <begin position="414"/>
        <end position="441"/>
    </location>
</feature>
<dbReference type="SMART" id="SM00739">
    <property type="entry name" value="KOW"/>
    <property type="match status" value="2"/>
</dbReference>
<dbReference type="GO" id="GO:0006357">
    <property type="term" value="P:regulation of transcription by RNA polymerase II"/>
    <property type="evidence" value="ECO:0007669"/>
    <property type="project" value="InterPro"/>
</dbReference>
<sequence length="948" mass="105137">MKRVMRNVRQFLDTEAQVADDGELSDDEQLTSAERDLEGELLDLTVFTDAFINDGAEVDGEDHIGSMAFHRPEDDSEEDSFNQLLARLEAQAKGPRQPRPVIRLEEEDRITMLQEKIARLPLENDYPLWRVGCRIGSEDAAVLSLLQTAREIHHIRSAFTRGSIRGSIYVEGIMDPALVNLLLSTPGILRNHLGVKREIVDRNHQHELLTMRDVKKDFEVGTWVLVKKGIYKGDVGLISATFSWGAQVLLIPRLNSQSAKSQKRKSSVLVPPAKLFDPEEARKLISTPIIRNADGSYTLGLLKFDHGLLEKDFDYTSIANSVMDIPYSHFSMFRSTNHPDIMRARMPRPREWCLGLEEEVLFRTPDVANRSAKWEPAVLKKLDTYDVEAEQSTIEGEREIRYSVRGTWLDILKSPKIGQFVRVVSGPYFDHRGWVVGIHGDHALITKSSVHGRISIVETNAETSSTPTNGKEQYPVPTGNDDLRKGSAETDLGTAVEAQMMPGGIMVHSDIALTLDESAATLDEEEMSMPGGSSCVTGVGKPTAAQESYNQGAVVSTTAASNQFNSGVGDDNKVEIVEHFAVHVNLLDTSFTEPLPLVDVTLLSESDPVHTKFLRHPWTGLEVIIQKHLHPRKGETGRIKDVLHHTDNAGLQLVIQLTRFNPFAPFQTIVVDYDDVVELSTFNELVLFLDPGPKFFRPIPKSSMKHVRVLPGVPQTIASASGTPMYSEPTATPAWDPSSRTPIGTPQSITPAWDPSSRTPDPTAHSPTSLALSDVSTSVSSSSETNCHTTSSSVCEHVLLNPKLVDISLNVVVNGGQFSNKTLVASTVWDANNLVLRCKKYSSWTMVDPAWVTPKYANRIHDNGPLVVIKGEHCGKFVRRIHHEGTSDNPTVLVAVVTRSKDRVDVLTGERFILSTDFLCSVPESKKDRDLNSNVMTQLKDQYKKKIL</sequence>
<dbReference type="InterPro" id="IPR005824">
    <property type="entry name" value="KOW"/>
</dbReference>
<dbReference type="GO" id="GO:0032784">
    <property type="term" value="P:regulation of DNA-templated transcription elongation"/>
    <property type="evidence" value="ECO:0007669"/>
    <property type="project" value="InterPro"/>
</dbReference>
<dbReference type="AlphaFoldDB" id="A0A8H7XLZ4"/>
<feature type="region of interest" description="Disordered" evidence="5">
    <location>
        <begin position="459"/>
        <end position="484"/>
    </location>
</feature>
<protein>
    <recommendedName>
        <fullName evidence="3">Chromatin elongation factor SPT5</fullName>
    </recommendedName>
    <alternativeName>
        <fullName evidence="4">Chromatin elongation factor spt5</fullName>
    </alternativeName>
</protein>
<dbReference type="GO" id="GO:0003729">
    <property type="term" value="F:mRNA binding"/>
    <property type="evidence" value="ECO:0007669"/>
    <property type="project" value="TreeGrafter"/>
</dbReference>
<organism evidence="7">
    <name type="scientific">Psilocybe cubensis</name>
    <name type="common">Psychedelic mushroom</name>
    <name type="synonym">Stropharia cubensis</name>
    <dbReference type="NCBI Taxonomy" id="181762"/>
    <lineage>
        <taxon>Eukaryota</taxon>
        <taxon>Fungi</taxon>
        <taxon>Dikarya</taxon>
        <taxon>Basidiomycota</taxon>
        <taxon>Agaricomycotina</taxon>
        <taxon>Agaricomycetes</taxon>
        <taxon>Agaricomycetidae</taxon>
        <taxon>Agaricales</taxon>
        <taxon>Agaricineae</taxon>
        <taxon>Strophariaceae</taxon>
        <taxon>Psilocybe</taxon>
    </lineage>
</organism>
<dbReference type="PANTHER" id="PTHR11125:SF7">
    <property type="entry name" value="TRANSCRIPTION ELONGATION FACTOR SPT5"/>
    <property type="match status" value="1"/>
</dbReference>
<evidence type="ECO:0000259" key="6">
    <source>
        <dbReference type="SMART" id="SM00739"/>
    </source>
</evidence>
<dbReference type="Gene3D" id="3.30.70.940">
    <property type="entry name" value="NusG, N-terminal domain"/>
    <property type="match status" value="1"/>
</dbReference>